<accession>A0A834M0Z5</accession>
<dbReference type="Proteomes" id="UP000625711">
    <property type="component" value="Unassembled WGS sequence"/>
</dbReference>
<sequence length="136" mass="15701">MFRNKIKPSLNTNWITHLTSIKTSQCEHTDLFDVTQNHEKFNNTPRYSVDRSNSNTNILIRKPGENRNDKISETMSCTWTSTAVALLYDNDNDKLYFAGIESGRPYRGVNPKLLKSAEDNLMRTVRFAPWTGKNRS</sequence>
<proteinExistence type="predicted"/>
<reference evidence="1" key="1">
    <citation type="submission" date="2020-08" db="EMBL/GenBank/DDBJ databases">
        <title>Genome sequencing and assembly of the red palm weevil Rhynchophorus ferrugineus.</title>
        <authorList>
            <person name="Dias G.B."/>
            <person name="Bergman C.M."/>
            <person name="Manee M."/>
        </authorList>
    </citation>
    <scope>NUCLEOTIDE SEQUENCE</scope>
    <source>
        <strain evidence="1">AA-2017</strain>
        <tissue evidence="1">Whole larva</tissue>
    </source>
</reference>
<name>A0A834M0Z5_RHYFE</name>
<keyword evidence="2" id="KW-1185">Reference proteome</keyword>
<dbReference type="EMBL" id="JAACXV010014373">
    <property type="protein sequence ID" value="KAF7267881.1"/>
    <property type="molecule type" value="Genomic_DNA"/>
</dbReference>
<protein>
    <submittedName>
        <fullName evidence="1">Uncharacterized protein</fullName>
    </submittedName>
</protein>
<dbReference type="AlphaFoldDB" id="A0A834M0Z5"/>
<evidence type="ECO:0000313" key="1">
    <source>
        <dbReference type="EMBL" id="KAF7267881.1"/>
    </source>
</evidence>
<comment type="caution">
    <text evidence="1">The sequence shown here is derived from an EMBL/GenBank/DDBJ whole genome shotgun (WGS) entry which is preliminary data.</text>
</comment>
<gene>
    <name evidence="1" type="ORF">GWI33_018928</name>
</gene>
<evidence type="ECO:0000313" key="2">
    <source>
        <dbReference type="Proteomes" id="UP000625711"/>
    </source>
</evidence>
<organism evidence="1 2">
    <name type="scientific">Rhynchophorus ferrugineus</name>
    <name type="common">Red palm weevil</name>
    <name type="synonym">Curculio ferrugineus</name>
    <dbReference type="NCBI Taxonomy" id="354439"/>
    <lineage>
        <taxon>Eukaryota</taxon>
        <taxon>Metazoa</taxon>
        <taxon>Ecdysozoa</taxon>
        <taxon>Arthropoda</taxon>
        <taxon>Hexapoda</taxon>
        <taxon>Insecta</taxon>
        <taxon>Pterygota</taxon>
        <taxon>Neoptera</taxon>
        <taxon>Endopterygota</taxon>
        <taxon>Coleoptera</taxon>
        <taxon>Polyphaga</taxon>
        <taxon>Cucujiformia</taxon>
        <taxon>Curculionidae</taxon>
        <taxon>Dryophthorinae</taxon>
        <taxon>Rhynchophorus</taxon>
    </lineage>
</organism>